<dbReference type="GO" id="GO:0006457">
    <property type="term" value="P:protein folding"/>
    <property type="evidence" value="ECO:0007669"/>
    <property type="project" value="TreeGrafter"/>
</dbReference>
<dbReference type="Pfam" id="PF00085">
    <property type="entry name" value="Thioredoxin"/>
    <property type="match status" value="1"/>
</dbReference>
<evidence type="ECO:0000313" key="4">
    <source>
        <dbReference type="EMBL" id="CAL6083867.1"/>
    </source>
</evidence>
<dbReference type="SUPFAM" id="SSF52833">
    <property type="entry name" value="Thioredoxin-like"/>
    <property type="match status" value="1"/>
</dbReference>
<sequence>MLYLIIPTVQAVVDYTNTFDQKINKNNLTIVKFFAPWCGHCRAFKPKFEEVSVLLKNFDIVCAEVDCTVNNKLCDAQGVLGYPTINIYKSGKLVEKYEGSRETEQMFEWIEEKYFA</sequence>
<dbReference type="PROSITE" id="PS00194">
    <property type="entry name" value="THIOREDOXIN_1"/>
    <property type="match status" value="1"/>
</dbReference>
<dbReference type="InterPro" id="IPR013766">
    <property type="entry name" value="Thioredoxin_domain"/>
</dbReference>
<dbReference type="InterPro" id="IPR036249">
    <property type="entry name" value="Thioredoxin-like_sf"/>
</dbReference>
<dbReference type="CDD" id="cd02961">
    <property type="entry name" value="PDI_a_family"/>
    <property type="match status" value="1"/>
</dbReference>
<keyword evidence="3" id="KW-0413">Isomerase</keyword>
<dbReference type="InterPro" id="IPR051063">
    <property type="entry name" value="PDI"/>
</dbReference>
<protein>
    <submittedName>
        <fullName evidence="3">Protein disulfide isomerase PDI3</fullName>
    </submittedName>
    <submittedName>
        <fullName evidence="4">Protein_disulfide isomerase PDI3</fullName>
    </submittedName>
</protein>
<comment type="similarity">
    <text evidence="1">Belongs to the protein disulfide isomerase family.</text>
</comment>
<evidence type="ECO:0000313" key="3">
    <source>
        <dbReference type="EMBL" id="CAI9965646.1"/>
    </source>
</evidence>
<dbReference type="PROSITE" id="PS51352">
    <property type="entry name" value="THIOREDOXIN_2"/>
    <property type="match status" value="1"/>
</dbReference>
<dbReference type="PANTHER" id="PTHR45672">
    <property type="entry name" value="PROTEIN DISULFIDE-ISOMERASE C17H9.14C-RELATED"/>
    <property type="match status" value="1"/>
</dbReference>
<reference evidence="3" key="1">
    <citation type="submission" date="2023-06" db="EMBL/GenBank/DDBJ databases">
        <authorList>
            <person name="Kurt Z."/>
        </authorList>
    </citation>
    <scope>NUCLEOTIDE SEQUENCE</scope>
</reference>
<evidence type="ECO:0000313" key="5">
    <source>
        <dbReference type="Proteomes" id="UP001642409"/>
    </source>
</evidence>
<accession>A0AA86R277</accession>
<name>A0AA86R277_9EUKA</name>
<evidence type="ECO:0000259" key="2">
    <source>
        <dbReference type="PROSITE" id="PS51352"/>
    </source>
</evidence>
<feature type="domain" description="Thioredoxin" evidence="2">
    <location>
        <begin position="1"/>
        <end position="115"/>
    </location>
</feature>
<dbReference type="InterPro" id="IPR017937">
    <property type="entry name" value="Thioredoxin_CS"/>
</dbReference>
<gene>
    <name evidence="3" type="ORF">HINF_LOCUS53291</name>
    <name evidence="4" type="ORF">HINF_LOCUS61929</name>
</gene>
<proteinExistence type="inferred from homology"/>
<dbReference type="GO" id="GO:0003756">
    <property type="term" value="F:protein disulfide isomerase activity"/>
    <property type="evidence" value="ECO:0007669"/>
    <property type="project" value="TreeGrafter"/>
</dbReference>
<dbReference type="Gene3D" id="3.40.30.10">
    <property type="entry name" value="Glutaredoxin"/>
    <property type="match status" value="1"/>
</dbReference>
<comment type="caution">
    <text evidence="3">The sequence shown here is derived from an EMBL/GenBank/DDBJ whole genome shotgun (WGS) entry which is preliminary data.</text>
</comment>
<dbReference type="Proteomes" id="UP001642409">
    <property type="component" value="Unassembled WGS sequence"/>
</dbReference>
<keyword evidence="5" id="KW-1185">Reference proteome</keyword>
<dbReference type="PRINTS" id="PR00421">
    <property type="entry name" value="THIOREDOXIN"/>
</dbReference>
<evidence type="ECO:0000256" key="1">
    <source>
        <dbReference type="ARBA" id="ARBA00006347"/>
    </source>
</evidence>
<organism evidence="3">
    <name type="scientific">Hexamita inflata</name>
    <dbReference type="NCBI Taxonomy" id="28002"/>
    <lineage>
        <taxon>Eukaryota</taxon>
        <taxon>Metamonada</taxon>
        <taxon>Diplomonadida</taxon>
        <taxon>Hexamitidae</taxon>
        <taxon>Hexamitinae</taxon>
        <taxon>Hexamita</taxon>
    </lineage>
</organism>
<dbReference type="EMBL" id="CAXDID020000375">
    <property type="protein sequence ID" value="CAL6083867.1"/>
    <property type="molecule type" value="Genomic_DNA"/>
</dbReference>
<reference evidence="4 5" key="2">
    <citation type="submission" date="2024-07" db="EMBL/GenBank/DDBJ databases">
        <authorList>
            <person name="Akdeniz Z."/>
        </authorList>
    </citation>
    <scope>NUCLEOTIDE SEQUENCE [LARGE SCALE GENOMIC DNA]</scope>
</reference>
<dbReference type="AlphaFoldDB" id="A0AA86R277"/>
<dbReference type="GO" id="GO:0005783">
    <property type="term" value="C:endoplasmic reticulum"/>
    <property type="evidence" value="ECO:0007669"/>
    <property type="project" value="TreeGrafter"/>
</dbReference>
<dbReference type="EMBL" id="CATOUU010000993">
    <property type="protein sequence ID" value="CAI9965646.1"/>
    <property type="molecule type" value="Genomic_DNA"/>
</dbReference>